<dbReference type="InterPro" id="IPR038577">
    <property type="entry name" value="GT10-like_C_sf"/>
</dbReference>
<protein>
    <recommendedName>
        <fullName evidence="1">Fucosyltransferase C-terminal domain-containing protein</fullName>
    </recommendedName>
</protein>
<proteinExistence type="predicted"/>
<dbReference type="Pfam" id="PF00852">
    <property type="entry name" value="Glyco_transf_10"/>
    <property type="match status" value="1"/>
</dbReference>
<feature type="domain" description="Fucosyltransferase C-terminal" evidence="1">
    <location>
        <begin position="220"/>
        <end position="308"/>
    </location>
</feature>
<dbReference type="SUPFAM" id="SSF53756">
    <property type="entry name" value="UDP-Glycosyltransferase/glycogen phosphorylase"/>
    <property type="match status" value="1"/>
</dbReference>
<organism evidence="2 3">
    <name type="scientific">Roseovarius mucosus</name>
    <dbReference type="NCBI Taxonomy" id="215743"/>
    <lineage>
        <taxon>Bacteria</taxon>
        <taxon>Pseudomonadati</taxon>
        <taxon>Pseudomonadota</taxon>
        <taxon>Alphaproteobacteria</taxon>
        <taxon>Rhodobacterales</taxon>
        <taxon>Roseobacteraceae</taxon>
        <taxon>Roseovarius</taxon>
    </lineage>
</organism>
<dbReference type="Gene3D" id="3.40.50.11660">
    <property type="entry name" value="Glycosyl transferase family 10, C-terminal domain"/>
    <property type="match status" value="1"/>
</dbReference>
<dbReference type="KEGG" id="rmm:ROSMUCSMR3_00626"/>
<evidence type="ECO:0000313" key="3">
    <source>
        <dbReference type="Proteomes" id="UP000192273"/>
    </source>
</evidence>
<accession>A0A1V0RK21</accession>
<evidence type="ECO:0000313" key="2">
    <source>
        <dbReference type="EMBL" id="ARE82129.1"/>
    </source>
</evidence>
<dbReference type="Proteomes" id="UP000192273">
    <property type="component" value="Chromosome"/>
</dbReference>
<reference evidence="2 3" key="1">
    <citation type="submission" date="2017-03" db="EMBL/GenBank/DDBJ databases">
        <title>Genome Sequence of Roseovarius mucosus strain SMR3 Isolated from a culture of the Diatom Skeletonema marinoi.</title>
        <authorList>
            <person name="Topel M."/>
            <person name="Pinder M."/>
            <person name="Johansson O.N."/>
            <person name="Kourtchenko O."/>
            <person name="Godhe A."/>
            <person name="Clarke A.K."/>
        </authorList>
    </citation>
    <scope>NUCLEOTIDE SEQUENCE [LARGE SCALE GENOMIC DNA]</scope>
    <source>
        <strain evidence="2 3">SMR3</strain>
    </source>
</reference>
<keyword evidence="3" id="KW-1185">Reference proteome</keyword>
<dbReference type="OrthoDB" id="5291101at2"/>
<dbReference type="InterPro" id="IPR055270">
    <property type="entry name" value="Glyco_tran_10_C"/>
</dbReference>
<dbReference type="RefSeq" id="WP_081506415.1">
    <property type="nucleotide sequence ID" value="NZ_CP020474.1"/>
</dbReference>
<name>A0A1V0RK21_9RHOB</name>
<gene>
    <name evidence="2" type="ORF">ROSMUCSMR3_00626</name>
</gene>
<dbReference type="EMBL" id="CP020474">
    <property type="protein sequence ID" value="ARE82129.1"/>
    <property type="molecule type" value="Genomic_DNA"/>
</dbReference>
<evidence type="ECO:0000259" key="1">
    <source>
        <dbReference type="Pfam" id="PF00852"/>
    </source>
</evidence>
<sequence>MTIKVHPFGDYAHRQPLAYDPIRRACAPAITVTDTFDAADIILLAHTKDLDRHAEALAPRLAAHQRLVLLSEEPLWDCVWAKDPLTPAQVVETEAGPLPYVFLNHVTSDIYEFERIPYFLLTDYAYPTRYGCWFAENARLSQEDWTARFAAVKWDMAFVAEYRDEPRFDAAFPEAGFYGLGRWRTRLALACTGERLLRMGAGWNVLPRRQTLPDWHLEKYLDLRGRCAVLSAVENTYHRSYITEKLFDSLAIGAVPLYVAGADHRVHDLLPQGAFVNLNGLTPEAAAERIAGFTADPQTLSAYCEAQARMAALFNTPSLLCAEYERLAQALTRNLAALI</sequence>
<dbReference type="AlphaFoldDB" id="A0A1V0RK21"/>